<comment type="subcellular location">
    <subcellularLocation>
        <location evidence="1">Nucleus</location>
    </subcellularLocation>
</comment>
<feature type="region of interest" description="Disordered" evidence="4">
    <location>
        <begin position="76"/>
        <end position="125"/>
    </location>
</feature>
<sequence length="517" mass="56763">MSLTPSTSTIAAPERSLNRQIVLEEDEYTTALSQIIARDFFPSLLHIDATNEYLDALTSKDPALIQASVRRLQDISDTPVAGSSRRGRYGNAQDTPYYAGDTPLRTPRTRFGSVGAGDERPSKRAKYDTDMSLDEFQARYTSEDNSSFTHILDEENRQRRERYGWAWEAEQKAGERTRKMIEGRERMLVEGPVVPGMREKFLIESPEMPEGLITAGGEDEGAEEKGTVAVVDESGKQVAITGKEEIVEDPMAKKKDKRIPTVDAWRFTNRNNLMYAPDANASPYHGPTNFNPVLPNPKSIKHDGTRLIDDGEPSRGRSQSVPPSPTPSRIDAAITGTPYRPRSPTTNNFSLVPNVPSPTPAELGSRAVNQLMTWGTLSGTPRIISQSDDHISVSDSPFHLRDISSRERISNRLSSKAAKSLRDKAGMMGLNGLGRTPGTNPRGSSSKKGSMHPPSSTPKKADAPGNLTPAARRLLDRSALGTAAARRADVMGMRWDSSGQKAQKDLNKVRWTPTPGR</sequence>
<dbReference type="EMBL" id="ML178815">
    <property type="protein sequence ID" value="TFL06603.1"/>
    <property type="molecule type" value="Genomic_DNA"/>
</dbReference>
<feature type="region of interest" description="Disordered" evidence="4">
    <location>
        <begin position="411"/>
        <end position="479"/>
    </location>
</feature>
<comment type="similarity">
    <text evidence="2">Belongs to the ESS2 family.</text>
</comment>
<feature type="compositionally biased region" description="Basic and acidic residues" evidence="4">
    <location>
        <begin position="300"/>
        <end position="315"/>
    </location>
</feature>
<feature type="region of interest" description="Disordered" evidence="4">
    <location>
        <begin position="286"/>
        <end position="331"/>
    </location>
</feature>
<name>A0A5C3QX56_9AGAR</name>
<accession>A0A5C3QX56</accession>
<evidence type="ECO:0000256" key="2">
    <source>
        <dbReference type="ARBA" id="ARBA00009072"/>
    </source>
</evidence>
<feature type="compositionally biased region" description="Polar residues" evidence="4">
    <location>
        <begin position="437"/>
        <end position="458"/>
    </location>
</feature>
<feature type="region of interest" description="Disordered" evidence="4">
    <location>
        <begin position="492"/>
        <end position="517"/>
    </location>
</feature>
<organism evidence="5 6">
    <name type="scientific">Pterulicium gracile</name>
    <dbReference type="NCBI Taxonomy" id="1884261"/>
    <lineage>
        <taxon>Eukaryota</taxon>
        <taxon>Fungi</taxon>
        <taxon>Dikarya</taxon>
        <taxon>Basidiomycota</taxon>
        <taxon>Agaricomycotina</taxon>
        <taxon>Agaricomycetes</taxon>
        <taxon>Agaricomycetidae</taxon>
        <taxon>Agaricales</taxon>
        <taxon>Pleurotineae</taxon>
        <taxon>Pterulaceae</taxon>
        <taxon>Pterulicium</taxon>
    </lineage>
</organism>
<evidence type="ECO:0000256" key="1">
    <source>
        <dbReference type="ARBA" id="ARBA00004123"/>
    </source>
</evidence>
<dbReference type="PANTHER" id="PTHR12940:SF0">
    <property type="entry name" value="SPLICING FACTOR ESS-2 HOMOLOG"/>
    <property type="match status" value="1"/>
</dbReference>
<keyword evidence="6" id="KW-1185">Reference proteome</keyword>
<dbReference type="Pfam" id="PF09751">
    <property type="entry name" value="Es2"/>
    <property type="match status" value="1"/>
</dbReference>
<feature type="non-terminal residue" evidence="5">
    <location>
        <position position="1"/>
    </location>
</feature>
<dbReference type="GO" id="GO:0071013">
    <property type="term" value="C:catalytic step 2 spliceosome"/>
    <property type="evidence" value="ECO:0007669"/>
    <property type="project" value="TreeGrafter"/>
</dbReference>
<evidence type="ECO:0000256" key="4">
    <source>
        <dbReference type="SAM" id="MobiDB-lite"/>
    </source>
</evidence>
<proteinExistence type="inferred from homology"/>
<evidence type="ECO:0000313" key="5">
    <source>
        <dbReference type="EMBL" id="TFL06603.1"/>
    </source>
</evidence>
<dbReference type="PANTHER" id="PTHR12940">
    <property type="entry name" value="ES-2 PROTEIN - RELATED"/>
    <property type="match status" value="1"/>
</dbReference>
<reference evidence="5 6" key="1">
    <citation type="journal article" date="2019" name="Nat. Ecol. Evol.">
        <title>Megaphylogeny resolves global patterns of mushroom evolution.</title>
        <authorList>
            <person name="Varga T."/>
            <person name="Krizsan K."/>
            <person name="Foldi C."/>
            <person name="Dima B."/>
            <person name="Sanchez-Garcia M."/>
            <person name="Sanchez-Ramirez S."/>
            <person name="Szollosi G.J."/>
            <person name="Szarkandi J.G."/>
            <person name="Papp V."/>
            <person name="Albert L."/>
            <person name="Andreopoulos W."/>
            <person name="Angelini C."/>
            <person name="Antonin V."/>
            <person name="Barry K.W."/>
            <person name="Bougher N.L."/>
            <person name="Buchanan P."/>
            <person name="Buyck B."/>
            <person name="Bense V."/>
            <person name="Catcheside P."/>
            <person name="Chovatia M."/>
            <person name="Cooper J."/>
            <person name="Damon W."/>
            <person name="Desjardin D."/>
            <person name="Finy P."/>
            <person name="Geml J."/>
            <person name="Haridas S."/>
            <person name="Hughes K."/>
            <person name="Justo A."/>
            <person name="Karasinski D."/>
            <person name="Kautmanova I."/>
            <person name="Kiss B."/>
            <person name="Kocsube S."/>
            <person name="Kotiranta H."/>
            <person name="LaButti K.M."/>
            <person name="Lechner B.E."/>
            <person name="Liimatainen K."/>
            <person name="Lipzen A."/>
            <person name="Lukacs Z."/>
            <person name="Mihaltcheva S."/>
            <person name="Morgado L.N."/>
            <person name="Niskanen T."/>
            <person name="Noordeloos M.E."/>
            <person name="Ohm R.A."/>
            <person name="Ortiz-Santana B."/>
            <person name="Ovrebo C."/>
            <person name="Racz N."/>
            <person name="Riley R."/>
            <person name="Savchenko A."/>
            <person name="Shiryaev A."/>
            <person name="Soop K."/>
            <person name="Spirin V."/>
            <person name="Szebenyi C."/>
            <person name="Tomsovsky M."/>
            <person name="Tulloss R.E."/>
            <person name="Uehling J."/>
            <person name="Grigoriev I.V."/>
            <person name="Vagvolgyi C."/>
            <person name="Papp T."/>
            <person name="Martin F.M."/>
            <person name="Miettinen O."/>
            <person name="Hibbett D.S."/>
            <person name="Nagy L.G."/>
        </authorList>
    </citation>
    <scope>NUCLEOTIDE SEQUENCE [LARGE SCALE GENOMIC DNA]</scope>
    <source>
        <strain evidence="5 6">CBS 309.79</strain>
    </source>
</reference>
<dbReference type="Proteomes" id="UP000305067">
    <property type="component" value="Unassembled WGS sequence"/>
</dbReference>
<protein>
    <submittedName>
        <fullName evidence="5">Nuclear protein DGCR14</fullName>
    </submittedName>
</protein>
<evidence type="ECO:0000313" key="6">
    <source>
        <dbReference type="Proteomes" id="UP000305067"/>
    </source>
</evidence>
<keyword evidence="3" id="KW-0539">Nucleus</keyword>
<gene>
    <name evidence="5" type="ORF">BDV98DRAFT_559687</name>
</gene>
<evidence type="ECO:0000256" key="3">
    <source>
        <dbReference type="ARBA" id="ARBA00023242"/>
    </source>
</evidence>
<dbReference type="AlphaFoldDB" id="A0A5C3QX56"/>
<dbReference type="STRING" id="1884261.A0A5C3QX56"/>
<dbReference type="OrthoDB" id="19679at2759"/>
<dbReference type="InterPro" id="IPR019148">
    <property type="entry name" value="Nuclear_protein_DGCR14_ESS-2"/>
</dbReference>